<evidence type="ECO:0000256" key="3">
    <source>
        <dbReference type="ARBA" id="ARBA00009765"/>
    </source>
</evidence>
<comment type="function">
    <text evidence="13">High-conductance magnesium-selective channel that mediates the influx of magnesium into the mitochondrial matrix. Essential for the splicing of mRNA group II introns in mitochondria by affecting mitochondrial magnesium concentrations, which are critical for group II intron splicing. It also suppresses a variety of mitochondrial intron mutations and its absence may disturb the assembly of mitochondrial membrane complexes.</text>
</comment>
<protein>
    <recommendedName>
        <fullName evidence="15">Magnesium transporter</fullName>
    </recommendedName>
</protein>
<organism evidence="16 17">
    <name type="scientific">Candidozyma haemuli</name>
    <dbReference type="NCBI Taxonomy" id="45357"/>
    <lineage>
        <taxon>Eukaryota</taxon>
        <taxon>Fungi</taxon>
        <taxon>Dikarya</taxon>
        <taxon>Ascomycota</taxon>
        <taxon>Saccharomycotina</taxon>
        <taxon>Pichiomycetes</taxon>
        <taxon>Metschnikowiaceae</taxon>
        <taxon>Candidozyma</taxon>
    </lineage>
</organism>
<evidence type="ECO:0000256" key="5">
    <source>
        <dbReference type="ARBA" id="ARBA00022692"/>
    </source>
</evidence>
<evidence type="ECO:0000256" key="13">
    <source>
        <dbReference type="ARBA" id="ARBA00046105"/>
    </source>
</evidence>
<evidence type="ECO:0000256" key="6">
    <source>
        <dbReference type="ARBA" id="ARBA00022792"/>
    </source>
</evidence>
<evidence type="ECO:0000256" key="14">
    <source>
        <dbReference type="ARBA" id="ARBA00046701"/>
    </source>
</evidence>
<evidence type="ECO:0000256" key="10">
    <source>
        <dbReference type="ARBA" id="ARBA00023065"/>
    </source>
</evidence>
<comment type="subunit">
    <text evidence="14">Homopentamer. Forms homooligomers. Interacts with MFM1.</text>
</comment>
<dbReference type="SUPFAM" id="SSF160527">
    <property type="entry name" value="V-type ATPase subunit E-like"/>
    <property type="match status" value="1"/>
</dbReference>
<dbReference type="HAMAP" id="MF_00311">
    <property type="entry name" value="ATP_synth_E_arch"/>
    <property type="match status" value="1"/>
</dbReference>
<evidence type="ECO:0000313" key="17">
    <source>
        <dbReference type="Proteomes" id="UP000244309"/>
    </source>
</evidence>
<evidence type="ECO:0000256" key="11">
    <source>
        <dbReference type="ARBA" id="ARBA00023128"/>
    </source>
</evidence>
<dbReference type="Pfam" id="PF22099">
    <property type="entry name" value="MRS2-like"/>
    <property type="match status" value="1"/>
</dbReference>
<dbReference type="OrthoDB" id="10251508at2759"/>
<evidence type="ECO:0000313" key="16">
    <source>
        <dbReference type="EMBL" id="PVH18916.1"/>
    </source>
</evidence>
<comment type="similarity">
    <text evidence="3 15">Belongs to the CorA metal ion transporter (MIT) (TC 1.A.35) family.</text>
</comment>
<dbReference type="Gene3D" id="1.20.58.340">
    <property type="entry name" value="Magnesium transport protein CorA, transmembrane region"/>
    <property type="match status" value="1"/>
</dbReference>
<dbReference type="CDD" id="cd12823">
    <property type="entry name" value="Mrs2_Mfm1p-like"/>
    <property type="match status" value="1"/>
</dbReference>
<accession>A0A2V1AMY8</accession>
<dbReference type="GO" id="GO:0005743">
    <property type="term" value="C:mitochondrial inner membrane"/>
    <property type="evidence" value="ECO:0007669"/>
    <property type="project" value="UniProtKB-SubCell"/>
</dbReference>
<evidence type="ECO:0000256" key="2">
    <source>
        <dbReference type="ARBA" id="ARBA00005901"/>
    </source>
</evidence>
<comment type="similarity">
    <text evidence="2">Belongs to the V-ATPase E subunit family.</text>
</comment>
<feature type="transmembrane region" description="Helical" evidence="15">
    <location>
        <begin position="528"/>
        <end position="545"/>
    </location>
</feature>
<dbReference type="RefSeq" id="XP_025339856.1">
    <property type="nucleotide sequence ID" value="XM_025484925.1"/>
</dbReference>
<dbReference type="Gene3D" id="6.10.250.1620">
    <property type="match status" value="1"/>
</dbReference>
<dbReference type="AlphaFoldDB" id="A0A2V1AMY8"/>
<dbReference type="EMBL" id="PKFO01000001">
    <property type="protein sequence ID" value="PVH18916.1"/>
    <property type="molecule type" value="Genomic_DNA"/>
</dbReference>
<dbReference type="VEuPathDB" id="FungiDB:CXQ85_001208"/>
<dbReference type="GO" id="GO:0015095">
    <property type="term" value="F:magnesium ion transmembrane transporter activity"/>
    <property type="evidence" value="ECO:0007669"/>
    <property type="project" value="TreeGrafter"/>
</dbReference>
<dbReference type="Gene3D" id="3.30.2320.30">
    <property type="entry name" value="ATP synthase, E subunit, C-terminal"/>
    <property type="match status" value="1"/>
</dbReference>
<dbReference type="GO" id="GO:0033178">
    <property type="term" value="C:proton-transporting two-sector ATPase complex, catalytic domain"/>
    <property type="evidence" value="ECO:0007669"/>
    <property type="project" value="InterPro"/>
</dbReference>
<dbReference type="GO" id="GO:0045016">
    <property type="term" value="P:mitochondrial magnesium ion transmembrane transport"/>
    <property type="evidence" value="ECO:0007669"/>
    <property type="project" value="TreeGrafter"/>
</dbReference>
<evidence type="ECO:0000256" key="8">
    <source>
        <dbReference type="ARBA" id="ARBA00022946"/>
    </source>
</evidence>
<name>A0A2V1AMY8_9ASCO</name>
<dbReference type="PANTHER" id="PTHR13890:SF27">
    <property type="entry name" value="MAGNESIUM TRANSPORTER MRS2, MITOCHONDRIAL"/>
    <property type="match status" value="1"/>
</dbReference>
<evidence type="ECO:0000256" key="1">
    <source>
        <dbReference type="ARBA" id="ARBA00004448"/>
    </source>
</evidence>
<reference evidence="16 17" key="1">
    <citation type="submission" date="2017-12" db="EMBL/GenBank/DDBJ databases">
        <title>Genome Sequence of a Multidrug-Resistant Candida haemulonii Isolate from a Patient with Chronic Leg Ulcers in Israel.</title>
        <authorList>
            <person name="Chow N.A."/>
            <person name="Gade L."/>
            <person name="Batra D."/>
            <person name="Rowe L.A."/>
            <person name="Ben-Ami R."/>
            <person name="Loparev V.N."/>
            <person name="Litvintseva A.P."/>
        </authorList>
    </citation>
    <scope>NUCLEOTIDE SEQUENCE [LARGE SCALE GENOMIC DNA]</scope>
    <source>
        <strain evidence="16 17">B11899</strain>
    </source>
</reference>
<keyword evidence="8" id="KW-0809">Transit peptide</keyword>
<evidence type="ECO:0000256" key="9">
    <source>
        <dbReference type="ARBA" id="ARBA00022989"/>
    </source>
</evidence>
<keyword evidence="17" id="KW-1185">Reference proteome</keyword>
<dbReference type="Gene3D" id="2.40.128.330">
    <property type="match status" value="1"/>
</dbReference>
<comment type="subcellular location">
    <subcellularLocation>
        <location evidence="1 15">Mitochondrion inner membrane</location>
        <topology evidence="1 15">Multi-pass membrane protein</topology>
    </subcellularLocation>
</comment>
<dbReference type="GO" id="GO:0046961">
    <property type="term" value="F:proton-transporting ATPase activity, rotational mechanism"/>
    <property type="evidence" value="ECO:0007669"/>
    <property type="project" value="InterPro"/>
</dbReference>
<comment type="caution">
    <text evidence="16">The sequence shown here is derived from an EMBL/GenBank/DDBJ whole genome shotgun (WGS) entry which is preliminary data.</text>
</comment>
<keyword evidence="11" id="KW-0496">Mitochondrion</keyword>
<keyword evidence="12 15" id="KW-0472">Membrane</keyword>
<keyword evidence="4 15" id="KW-0813">Transport</keyword>
<proteinExistence type="inferred from homology"/>
<keyword evidence="5 15" id="KW-0812">Transmembrane</keyword>
<keyword evidence="6 15" id="KW-0999">Mitochondrion inner membrane</keyword>
<evidence type="ECO:0000256" key="15">
    <source>
        <dbReference type="RuleBase" id="RU366042"/>
    </source>
</evidence>
<dbReference type="InterPro" id="IPR002842">
    <property type="entry name" value="ATPase_V1_Esu"/>
</dbReference>
<gene>
    <name evidence="16" type="ORF">CXQ85_001208</name>
</gene>
<feature type="transmembrane region" description="Helical" evidence="15">
    <location>
        <begin position="557"/>
        <end position="579"/>
    </location>
</feature>
<sequence length="648" mass="73233">MSLTDDQVNAELRKMKAFIEKEAQEKAKEIRLKADEEYEIEKASIVRSETAAIDSVYEQKLKKASLAQQITKSTISNKTRLRVLGEKEKVLDDIFEEAKKQLSSIASKKDEYKALLAGLIEEGVLALLEEKVSVKVREGDVSVAKEAAEEAAKGFKDKSKKDVTITIDEESFLPKNSPGGVIVVNESGKIEVNNTLEERLKLLSEEALPGIRLELFGPSPTRRDPNVHKLSTPLWGSVSDDVPSEELGSFHHMVQPIVPSDQYVSCTTFDAAGNVTAVSKKYPKMTFLKDNNLYPRDLRKVDTSSIDVVPSIMVRPGKAIIINLLHIKAIIQRDNVKVFDTANPNMASKLGIFMYDLEMKLKGPGAAPYEFKALESILISVLSYLEAELYAQRASCGLILSELEDHISRENLQQLLIKSKKLTSFFQRASLIRDVLEELLENDEDMTGMYLTSKQEFTPVVTHEETSSNTSLNNFSDVEMILETYYTHCDEVVQQAGSLISDIKATEEIANIILDANRNSLMLFELKVTIYTLGFTVATLIPAFYGMNLKNYIEESYYGFGAVIVLSVIQGFLITAWNFKKLHRVQKLTMMDHSPAHPSTKPSYYQSSWMRKRWWSKLLFGGRTVYHRPTNKERDVIWRMLRDDKPPK</sequence>
<evidence type="ECO:0000256" key="7">
    <source>
        <dbReference type="ARBA" id="ARBA00022842"/>
    </source>
</evidence>
<dbReference type="SUPFAM" id="SSF144083">
    <property type="entry name" value="Magnesium transport protein CorA, transmembrane region"/>
    <property type="match status" value="1"/>
</dbReference>
<dbReference type="Pfam" id="PF01991">
    <property type="entry name" value="vATP-synt_E"/>
    <property type="match status" value="1"/>
</dbReference>
<dbReference type="PANTHER" id="PTHR13890">
    <property type="entry name" value="RNA SPLICING PROTEIN MRS2, MITOCHONDRIAL"/>
    <property type="match status" value="1"/>
</dbReference>
<dbReference type="STRING" id="45357.A0A2V1AMY8"/>
<evidence type="ECO:0000256" key="4">
    <source>
        <dbReference type="ARBA" id="ARBA00022448"/>
    </source>
</evidence>
<dbReference type="InterPro" id="IPR038495">
    <property type="entry name" value="ATPase_E_C"/>
</dbReference>
<keyword evidence="7 15" id="KW-0460">Magnesium</keyword>
<dbReference type="Proteomes" id="UP000244309">
    <property type="component" value="Unassembled WGS sequence"/>
</dbReference>
<evidence type="ECO:0000256" key="12">
    <source>
        <dbReference type="ARBA" id="ARBA00023136"/>
    </source>
</evidence>
<dbReference type="GeneID" id="37006539"/>
<dbReference type="InterPro" id="IPR045863">
    <property type="entry name" value="CorA_TM1_TM2"/>
</dbReference>
<dbReference type="InterPro" id="IPR039204">
    <property type="entry name" value="MRS2-like"/>
</dbReference>
<keyword evidence="9 15" id="KW-1133">Transmembrane helix</keyword>
<keyword evidence="10 15" id="KW-0406">Ion transport</keyword>